<dbReference type="SUPFAM" id="SSF53756">
    <property type="entry name" value="UDP-Glycosyltransferase/glycogen phosphorylase"/>
    <property type="match status" value="1"/>
</dbReference>
<dbReference type="EMBL" id="CDGJ01000032">
    <property type="protein sequence ID" value="CEJ06672.1"/>
    <property type="molecule type" value="Genomic_DNA"/>
</dbReference>
<proteinExistence type="predicted"/>
<dbReference type="GO" id="GO:0016757">
    <property type="term" value="F:glycosyltransferase activity"/>
    <property type="evidence" value="ECO:0007669"/>
    <property type="project" value="InterPro"/>
</dbReference>
<dbReference type="Gene3D" id="3.40.50.2000">
    <property type="entry name" value="Glycogen Phosphorylase B"/>
    <property type="match status" value="2"/>
</dbReference>
<dbReference type="KEGG" id="aacx:DEACI_1191"/>
<dbReference type="Pfam" id="PF00534">
    <property type="entry name" value="Glycos_transf_1"/>
    <property type="match status" value="1"/>
</dbReference>
<reference evidence="4" key="2">
    <citation type="submission" date="2020-01" db="EMBL/GenBank/DDBJ databases">
        <authorList>
            <person name="Hornung B."/>
        </authorList>
    </citation>
    <scope>NUCLEOTIDE SEQUENCE</scope>
    <source>
        <strain evidence="4">PacBioINE</strain>
    </source>
</reference>
<dbReference type="EMBL" id="LR746496">
    <property type="protein sequence ID" value="CAA7600538.1"/>
    <property type="molecule type" value="Genomic_DNA"/>
</dbReference>
<evidence type="ECO:0000256" key="1">
    <source>
        <dbReference type="SAM" id="MobiDB-lite"/>
    </source>
</evidence>
<feature type="domain" description="Glycosyltransferase subfamily 4-like N-terminal" evidence="3">
    <location>
        <begin position="15"/>
        <end position="178"/>
    </location>
</feature>
<dbReference type="PANTHER" id="PTHR45947">
    <property type="entry name" value="SULFOQUINOVOSYL TRANSFERASE SQD2"/>
    <property type="match status" value="1"/>
</dbReference>
<dbReference type="AlphaFoldDB" id="A0A8S0W2A1"/>
<protein>
    <submittedName>
        <fullName evidence="5">GDP-mannose-dependent alpha-mannosyltransferase</fullName>
    </submittedName>
    <submittedName>
        <fullName evidence="4">Glycosyltransferase subfamily 4-like, N-terminal domain protein</fullName>
    </submittedName>
</protein>
<keyword evidence="6" id="KW-1185">Reference proteome</keyword>
<evidence type="ECO:0000313" key="4">
    <source>
        <dbReference type="EMBL" id="CAA7600538.1"/>
    </source>
</evidence>
<dbReference type="PANTHER" id="PTHR45947:SF3">
    <property type="entry name" value="SULFOQUINOVOSYL TRANSFERASE SQD2"/>
    <property type="match status" value="1"/>
</dbReference>
<feature type="region of interest" description="Disordered" evidence="1">
    <location>
        <begin position="371"/>
        <end position="405"/>
    </location>
</feature>
<dbReference type="Proteomes" id="UP001071230">
    <property type="component" value="Unassembled WGS sequence"/>
</dbReference>
<organism evidence="4">
    <name type="scientific">Acididesulfobacillus acetoxydans</name>
    <dbReference type="NCBI Taxonomy" id="1561005"/>
    <lineage>
        <taxon>Bacteria</taxon>
        <taxon>Bacillati</taxon>
        <taxon>Bacillota</taxon>
        <taxon>Clostridia</taxon>
        <taxon>Eubacteriales</taxon>
        <taxon>Peptococcaceae</taxon>
        <taxon>Acididesulfobacillus</taxon>
    </lineage>
</organism>
<dbReference type="InterPro" id="IPR028098">
    <property type="entry name" value="Glyco_trans_4-like_N"/>
</dbReference>
<dbReference type="Proteomes" id="UP000836597">
    <property type="component" value="Chromosome"/>
</dbReference>
<gene>
    <name evidence="5" type="ORF">DEACI_1121</name>
    <name evidence="4" type="ORF">DEACI_1191</name>
</gene>
<evidence type="ECO:0000313" key="5">
    <source>
        <dbReference type="EMBL" id="CEJ06672.1"/>
    </source>
</evidence>
<name>A0A8S0W2A1_9FIRM</name>
<sequence>MKIAIITETFLPSTDGVVTRLCASIRWLRRNGHEVLVIAPDLGEQEYMGAKVAGVPARSFFFYPDRKFSLPTAKVKKYLREFQPDLVHAVNPAFLGLAGVYYSRRLRLPLVASYHTNIAQYMKFYHLSFLQPLTWKYLQLLHNQARLNLCTSRAVQNALTERGFRNVHVWSRGVALDRFHPSHRENSWRERLSNGHPEKLLLLYVGRLAPEKGIEGIRPLLTKSADFCLALVGDGPHRQALEKHFQGTQTVFTGFLHGEDLAKAYASSDIFLFPSLTDTLGLVILEAMASGLPVIAADSGPAREQIAPAINGLLYNPAQAESLEQAVEDLRDQQVRRDMGGRARATAAEFGWERPAEQLLQFYRQALAGDPVPAQEPGLTRGRGSGLEASPEPGQILRSTGHIKR</sequence>
<evidence type="ECO:0000259" key="2">
    <source>
        <dbReference type="Pfam" id="PF00534"/>
    </source>
</evidence>
<reference evidence="5" key="1">
    <citation type="submission" date="2014-11" db="EMBL/GenBank/DDBJ databases">
        <authorList>
            <person name="Hornung B.V."/>
        </authorList>
    </citation>
    <scope>NUCLEOTIDE SEQUENCE</scope>
    <source>
        <strain evidence="5">INE</strain>
    </source>
</reference>
<feature type="domain" description="Glycosyl transferase family 1" evidence="2">
    <location>
        <begin position="191"/>
        <end position="344"/>
    </location>
</feature>
<dbReference type="InterPro" id="IPR050194">
    <property type="entry name" value="Glycosyltransferase_grp1"/>
</dbReference>
<accession>A0A8S0W2A1</accession>
<dbReference type="InterPro" id="IPR001296">
    <property type="entry name" value="Glyco_trans_1"/>
</dbReference>
<dbReference type="CDD" id="cd03814">
    <property type="entry name" value="GT4-like"/>
    <property type="match status" value="1"/>
</dbReference>
<evidence type="ECO:0000259" key="3">
    <source>
        <dbReference type="Pfam" id="PF13439"/>
    </source>
</evidence>
<evidence type="ECO:0000313" key="6">
    <source>
        <dbReference type="Proteomes" id="UP001071230"/>
    </source>
</evidence>
<dbReference type="Pfam" id="PF13439">
    <property type="entry name" value="Glyco_transf_4"/>
    <property type="match status" value="1"/>
</dbReference>
<dbReference type="RefSeq" id="WP_240984197.1">
    <property type="nucleotide sequence ID" value="NZ_CDGJ01000032.1"/>
</dbReference>